<evidence type="ECO:0000313" key="1">
    <source>
        <dbReference type="EMBL" id="MBB6074024.1"/>
    </source>
</evidence>
<accession>A0A841H7Y5</accession>
<name>A0A841H7Y5_9BACT</name>
<sequence>MAYGPRRRLSLPPEPDLTRGRLLVYYPDAELSDGAAEAESGGFFDVCNAPPWDTWVAMVTDLEAPEYQREQLISWVPDVFIPHVQRGIDVNPEECIVWLDESNTGFARLVAEDRARPG</sequence>
<keyword evidence="2" id="KW-1185">Reference proteome</keyword>
<proteinExistence type="predicted"/>
<dbReference type="AlphaFoldDB" id="A0A841H7Y5"/>
<comment type="caution">
    <text evidence="1">The sequence shown here is derived from an EMBL/GenBank/DDBJ whole genome shotgun (WGS) entry which is preliminary data.</text>
</comment>
<protein>
    <submittedName>
        <fullName evidence="1">Uncharacterized protein</fullName>
    </submittedName>
</protein>
<dbReference type="Proteomes" id="UP000582837">
    <property type="component" value="Unassembled WGS sequence"/>
</dbReference>
<reference evidence="1 2" key="1">
    <citation type="submission" date="2020-08" db="EMBL/GenBank/DDBJ databases">
        <title>Genomic Encyclopedia of Type Strains, Phase IV (KMG-IV): sequencing the most valuable type-strain genomes for metagenomic binning, comparative biology and taxonomic classification.</title>
        <authorList>
            <person name="Goeker M."/>
        </authorList>
    </citation>
    <scope>NUCLEOTIDE SEQUENCE [LARGE SCALE GENOMIC DNA]</scope>
    <source>
        <strain evidence="1 2">DSM 29007</strain>
    </source>
</reference>
<organism evidence="1 2">
    <name type="scientific">Longimicrobium terrae</name>
    <dbReference type="NCBI Taxonomy" id="1639882"/>
    <lineage>
        <taxon>Bacteria</taxon>
        <taxon>Pseudomonadati</taxon>
        <taxon>Gemmatimonadota</taxon>
        <taxon>Longimicrobiia</taxon>
        <taxon>Longimicrobiales</taxon>
        <taxon>Longimicrobiaceae</taxon>
        <taxon>Longimicrobium</taxon>
    </lineage>
</organism>
<evidence type="ECO:0000313" key="2">
    <source>
        <dbReference type="Proteomes" id="UP000582837"/>
    </source>
</evidence>
<dbReference type="EMBL" id="JACHIA010000037">
    <property type="protein sequence ID" value="MBB6074024.1"/>
    <property type="molecule type" value="Genomic_DNA"/>
</dbReference>
<gene>
    <name evidence="1" type="ORF">HNQ61_005705</name>
</gene>